<accession>A0AAD6YR51</accession>
<evidence type="ECO:0000259" key="1">
    <source>
        <dbReference type="Pfam" id="PF12770"/>
    </source>
</evidence>
<reference evidence="2" key="1">
    <citation type="submission" date="2023-03" db="EMBL/GenBank/DDBJ databases">
        <title>Massive genome expansion in bonnet fungi (Mycena s.s.) driven by repeated elements and novel gene families across ecological guilds.</title>
        <authorList>
            <consortium name="Lawrence Berkeley National Laboratory"/>
            <person name="Harder C.B."/>
            <person name="Miyauchi S."/>
            <person name="Viragh M."/>
            <person name="Kuo A."/>
            <person name="Thoen E."/>
            <person name="Andreopoulos B."/>
            <person name="Lu D."/>
            <person name="Skrede I."/>
            <person name="Drula E."/>
            <person name="Henrissat B."/>
            <person name="Morin E."/>
            <person name="Kohler A."/>
            <person name="Barry K."/>
            <person name="LaButti K."/>
            <person name="Morin E."/>
            <person name="Salamov A."/>
            <person name="Lipzen A."/>
            <person name="Mereny Z."/>
            <person name="Hegedus B."/>
            <person name="Baldrian P."/>
            <person name="Stursova M."/>
            <person name="Weitz H."/>
            <person name="Taylor A."/>
            <person name="Grigoriev I.V."/>
            <person name="Nagy L.G."/>
            <person name="Martin F."/>
            <person name="Kauserud H."/>
        </authorList>
    </citation>
    <scope>NUCLEOTIDE SEQUENCE</scope>
    <source>
        <strain evidence="2">9144</strain>
    </source>
</reference>
<dbReference type="InterPro" id="IPR024983">
    <property type="entry name" value="CHAT_dom"/>
</dbReference>
<evidence type="ECO:0000313" key="3">
    <source>
        <dbReference type="Proteomes" id="UP001219525"/>
    </source>
</evidence>
<dbReference type="Pfam" id="PF12770">
    <property type="entry name" value="CHAT"/>
    <property type="match status" value="1"/>
</dbReference>
<dbReference type="Gene3D" id="1.25.40.10">
    <property type="entry name" value="Tetratricopeptide repeat domain"/>
    <property type="match status" value="2"/>
</dbReference>
<dbReference type="AlphaFoldDB" id="A0AAD6YR51"/>
<dbReference type="EMBL" id="JARJCW010000003">
    <property type="protein sequence ID" value="KAJ7226975.1"/>
    <property type="molecule type" value="Genomic_DNA"/>
</dbReference>
<evidence type="ECO:0000313" key="2">
    <source>
        <dbReference type="EMBL" id="KAJ7226975.1"/>
    </source>
</evidence>
<name>A0AAD6YR51_9AGAR</name>
<keyword evidence="3" id="KW-1185">Reference proteome</keyword>
<gene>
    <name evidence="2" type="ORF">GGX14DRAFT_488416</name>
</gene>
<protein>
    <submittedName>
        <fullName evidence="2">CHAT domain-containing protein</fullName>
    </submittedName>
</protein>
<comment type="caution">
    <text evidence="2">The sequence shown here is derived from an EMBL/GenBank/DDBJ whole genome shotgun (WGS) entry which is preliminary data.</text>
</comment>
<dbReference type="PANTHER" id="PTHR19959">
    <property type="entry name" value="KINESIN LIGHT CHAIN"/>
    <property type="match status" value="1"/>
</dbReference>
<organism evidence="2 3">
    <name type="scientific">Mycena pura</name>
    <dbReference type="NCBI Taxonomy" id="153505"/>
    <lineage>
        <taxon>Eukaryota</taxon>
        <taxon>Fungi</taxon>
        <taxon>Dikarya</taxon>
        <taxon>Basidiomycota</taxon>
        <taxon>Agaricomycotina</taxon>
        <taxon>Agaricomycetes</taxon>
        <taxon>Agaricomycetidae</taxon>
        <taxon>Agaricales</taxon>
        <taxon>Marasmiineae</taxon>
        <taxon>Mycenaceae</taxon>
        <taxon>Mycena</taxon>
    </lineage>
</organism>
<proteinExistence type="predicted"/>
<dbReference type="Proteomes" id="UP001219525">
    <property type="component" value="Unassembled WGS sequence"/>
</dbReference>
<sequence>MPFIQSPSSGHLDQAKYQMEYAGLLQIMYENSEDIQDLKAVLEHKQAANELLPYDHPDKAEYLQSLAGSYTHLFQKLGQLKDLQAALQYNQTAVDFISKGHPDRAGYLQSLAVLYSYRYWKLDNPRDLEAALQYNQAALDLTAEDHPSRAQRLQNLAISYNDQYRRQGDLTYLEAALQYKLAAINLTPVDHPDRARHLQNLAVSYSDRYQRLGSLTDLEATLKYKQAAVDLVPGDHIDRAQFMHSLALSHNDRYRRLGDIKDLEAALQYKQAAVELTAESHPNRAQSLQSLALSYYDRYQRLSALKDLEASLLSLQAALKLTPEGHPKRALRLQSLGVSYSDRYSRLGELKDFEAGLQYKLAALGLTATDHPGRPQLLQNISASYTDRYKRVGDLKDLEKALQYTQAAVELTPKDHPERADRVQKLAVSYIVRYEKVKKANDLELICTHFKASMDLMTSTPESCWKNALLWASFAARYQPEYCIAAFKYAFRLLPEILWIGHSIPVCHAAIQQLDIIQTISTATHTCIYLSDFTSAVEIIEQGLSTIYQQMLQLKTAVDNLPTEKARLFQHLSTELYTRGSNLSMNLVNQRNDLIKDIRKQPGFEYFLLPKPYKVLCQASQRGPVVILNSCEKGCDGIIILNPTSQPVHVSFPHVTLEVLGLQRTILWRLHGHRVQGESESIRLFGDPEIKLSTSEQYTKILSWLWTCIVDPVYQALKSHGILYGRLWWLPTGAFAQLPLHACPPLDQNDQFIHSYTATLESLLEAYNRKPPNTSHRLGIVGVTQTNSAGANYLNGVQQEVEAICSVAKQNNKKCLTGGQATVDAVTAQLQTCSWLHLACYGKQDLLEPTKSCLLLYGGVLELETILRMPLSNAEVVFLSACQTAMGDGTLVNEAFHLGGGFIAAGFRGAVGTLWPTDNQDSSLVATYFYSHLFGGGRQPKAGDAAGALQLAIKKLRRKNVPYERWIPFIHMGV</sequence>
<feature type="domain" description="CHAT" evidence="1">
    <location>
        <begin position="700"/>
        <end position="973"/>
    </location>
</feature>
<dbReference type="Pfam" id="PF13374">
    <property type="entry name" value="TPR_10"/>
    <property type="match status" value="1"/>
</dbReference>
<dbReference type="InterPro" id="IPR011990">
    <property type="entry name" value="TPR-like_helical_dom_sf"/>
</dbReference>
<dbReference type="PANTHER" id="PTHR19959:SF119">
    <property type="entry name" value="FUNGAL LIPASE-LIKE DOMAIN-CONTAINING PROTEIN"/>
    <property type="match status" value="1"/>
</dbReference>